<evidence type="ECO:0000313" key="2">
    <source>
        <dbReference type="EMBL" id="ABH00171.1"/>
    </source>
</evidence>
<dbReference type="KEGG" id="rha:RHA1_ro09128"/>
<geneLocation type="plasmid" evidence="2 3">
    <name>pRHL1</name>
</geneLocation>
<keyword evidence="2" id="KW-0614">Plasmid</keyword>
<sequence length="128" mass="13943">MRFEHRGLPRSQGTAYRDHGASLILALAYLLGSFEAFQLLGTFDRLHLARLVLGAEAIGESMLQASAVLGQWGYRGVLIGKHRLRGGLSQALLINRSPRLEDLNTAVEVSCQRATQLAQQSVVPSMTA</sequence>
<evidence type="ECO:0000313" key="3">
    <source>
        <dbReference type="Proteomes" id="UP000008710"/>
    </source>
</evidence>
<keyword evidence="1" id="KW-0472">Membrane</keyword>
<dbReference type="AlphaFoldDB" id="Q0RX15"/>
<dbReference type="HOGENOM" id="CLU_1957850_0_0_11"/>
<gene>
    <name evidence="2" type="ordered locus">RHA1_ro09128</name>
</gene>
<dbReference type="Proteomes" id="UP000008710">
    <property type="component" value="Plasmid pRHL1"/>
</dbReference>
<dbReference type="EMBL" id="CP000432">
    <property type="protein sequence ID" value="ABH00171.1"/>
    <property type="molecule type" value="Genomic_DNA"/>
</dbReference>
<keyword evidence="1" id="KW-1133">Transmembrane helix</keyword>
<name>Q0RX15_RHOJR</name>
<organism evidence="2 3">
    <name type="scientific">Rhodococcus jostii (strain RHA1)</name>
    <dbReference type="NCBI Taxonomy" id="101510"/>
    <lineage>
        <taxon>Bacteria</taxon>
        <taxon>Bacillati</taxon>
        <taxon>Actinomycetota</taxon>
        <taxon>Actinomycetes</taxon>
        <taxon>Mycobacteriales</taxon>
        <taxon>Nocardiaceae</taxon>
        <taxon>Rhodococcus</taxon>
    </lineage>
</organism>
<keyword evidence="1" id="KW-0812">Transmembrane</keyword>
<accession>Q0RX15</accession>
<evidence type="ECO:0000256" key="1">
    <source>
        <dbReference type="SAM" id="Phobius"/>
    </source>
</evidence>
<reference evidence="3" key="1">
    <citation type="journal article" date="2006" name="Proc. Natl. Acad. Sci. U.S.A.">
        <title>The complete genome of Rhodococcus sp. RHA1 provides insights into a catabolic powerhouse.</title>
        <authorList>
            <person name="McLeod M.P."/>
            <person name="Warren R.L."/>
            <person name="Hsiao W.W.L."/>
            <person name="Araki N."/>
            <person name="Myhre M."/>
            <person name="Fernandes C."/>
            <person name="Miyazawa D."/>
            <person name="Wong W."/>
            <person name="Lillquist A.L."/>
            <person name="Wang D."/>
            <person name="Dosanjh M."/>
            <person name="Hara H."/>
            <person name="Petrescu A."/>
            <person name="Morin R.D."/>
            <person name="Yang G."/>
            <person name="Stott J.M."/>
            <person name="Schein J.E."/>
            <person name="Shin H."/>
            <person name="Smailus D."/>
            <person name="Siddiqui A.S."/>
            <person name="Marra M.A."/>
            <person name="Jones S.J.M."/>
            <person name="Holt R."/>
            <person name="Brinkman F.S.L."/>
            <person name="Miyauchi K."/>
            <person name="Fukuda M."/>
            <person name="Davies J.E."/>
            <person name="Mohn W.W."/>
            <person name="Eltis L.D."/>
        </authorList>
    </citation>
    <scope>NUCLEOTIDE SEQUENCE [LARGE SCALE GENOMIC DNA]</scope>
    <source>
        <strain evidence="3">RHA1</strain>
    </source>
</reference>
<proteinExistence type="predicted"/>
<feature type="transmembrane region" description="Helical" evidence="1">
    <location>
        <begin position="20"/>
        <end position="40"/>
    </location>
</feature>
<protein>
    <submittedName>
        <fullName evidence="2">Uncharacterized protein</fullName>
    </submittedName>
</protein>